<dbReference type="Proteomes" id="UP000645828">
    <property type="component" value="Unassembled WGS sequence"/>
</dbReference>
<accession>A0A811ZIC6</accession>
<dbReference type="AlphaFoldDB" id="A0A811ZIC6"/>
<protein>
    <submittedName>
        <fullName evidence="2">(raccoon dog) hypothetical protein</fullName>
    </submittedName>
</protein>
<proteinExistence type="predicted"/>
<name>A0A811ZIC6_NYCPR</name>
<organism evidence="2 3">
    <name type="scientific">Nyctereutes procyonoides</name>
    <name type="common">Raccoon dog</name>
    <name type="synonym">Canis procyonoides</name>
    <dbReference type="NCBI Taxonomy" id="34880"/>
    <lineage>
        <taxon>Eukaryota</taxon>
        <taxon>Metazoa</taxon>
        <taxon>Chordata</taxon>
        <taxon>Craniata</taxon>
        <taxon>Vertebrata</taxon>
        <taxon>Euteleostomi</taxon>
        <taxon>Mammalia</taxon>
        <taxon>Eutheria</taxon>
        <taxon>Laurasiatheria</taxon>
        <taxon>Carnivora</taxon>
        <taxon>Caniformia</taxon>
        <taxon>Canidae</taxon>
        <taxon>Nyctereutes</taxon>
    </lineage>
</organism>
<reference evidence="2" key="1">
    <citation type="submission" date="2020-12" db="EMBL/GenBank/DDBJ databases">
        <authorList>
            <consortium name="Molecular Ecology Group"/>
        </authorList>
    </citation>
    <scope>NUCLEOTIDE SEQUENCE</scope>
    <source>
        <strain evidence="2">TBG_1078</strain>
    </source>
</reference>
<evidence type="ECO:0000256" key="1">
    <source>
        <dbReference type="SAM" id="MobiDB-lite"/>
    </source>
</evidence>
<feature type="compositionally biased region" description="Polar residues" evidence="1">
    <location>
        <begin position="122"/>
        <end position="135"/>
    </location>
</feature>
<gene>
    <name evidence="2" type="ORF">NYPRO_LOCUS21216</name>
</gene>
<comment type="caution">
    <text evidence="2">The sequence shown here is derived from an EMBL/GenBank/DDBJ whole genome shotgun (WGS) entry which is preliminary data.</text>
</comment>
<feature type="compositionally biased region" description="Basic and acidic residues" evidence="1">
    <location>
        <begin position="260"/>
        <end position="273"/>
    </location>
</feature>
<dbReference type="InterPro" id="IPR027856">
    <property type="entry name" value="Glu-rich_5"/>
</dbReference>
<evidence type="ECO:0000313" key="3">
    <source>
        <dbReference type="Proteomes" id="UP000645828"/>
    </source>
</evidence>
<dbReference type="EMBL" id="CAJHUB010000766">
    <property type="protein sequence ID" value="CAD7688423.1"/>
    <property type="molecule type" value="Genomic_DNA"/>
</dbReference>
<dbReference type="PANTHER" id="PTHR23006">
    <property type="entry name" value="GLUTAMATE-RICH PROTEIN 5"/>
    <property type="match status" value="1"/>
</dbReference>
<evidence type="ECO:0000313" key="2">
    <source>
        <dbReference type="EMBL" id="CAD7688423.1"/>
    </source>
</evidence>
<feature type="region of interest" description="Disordered" evidence="1">
    <location>
        <begin position="1"/>
        <end position="51"/>
    </location>
</feature>
<dbReference type="PANTHER" id="PTHR23006:SF0">
    <property type="entry name" value="GLUTAMATE-RICH PROTEIN 5"/>
    <property type="match status" value="1"/>
</dbReference>
<sequence length="378" mass="40669">MGCSGSALNKAGDSSRLRSEESESCFAQPKPCTMGKESTLYGKVQKESPPRLEKLKISAVSTANGIKSLREQPLANNAADLPEDTQLLEGPKESGPPQPGGTDDTPETGKKKKDMGTAQPLKGNTETESVETGTKYQPLRITGEQDSPGAVEGTENPQTAREMKSPGTAEKISPLEAAKEPQPQEAMGKGKQTQCPETFPKENESSEVLEGSQFVEAAEEWQLQETLGKDELSQPLETSPKESESPEILEGSQFVETGEEQQHEETLGKDEQNIGRSPFVETAINNDLPHKTLEGPGNMEKIQPEGIRVGSMEHPVGILETGVNMDTVRKTHTNEEDQHIEGETGEKVETETENEKGGEGAGTKEEETGEAVDLSAAT</sequence>
<feature type="compositionally biased region" description="Basic and acidic residues" evidence="1">
    <location>
        <begin position="327"/>
        <end position="366"/>
    </location>
</feature>
<keyword evidence="3" id="KW-1185">Reference proteome</keyword>
<feature type="region of interest" description="Disordered" evidence="1">
    <location>
        <begin position="65"/>
        <end position="378"/>
    </location>
</feature>